<protein>
    <submittedName>
        <fullName evidence="1">Uncharacterized protein</fullName>
    </submittedName>
</protein>
<gene>
    <name evidence="1" type="ORF">TSUD_340700</name>
</gene>
<evidence type="ECO:0000313" key="2">
    <source>
        <dbReference type="Proteomes" id="UP000242715"/>
    </source>
</evidence>
<sequence>MTRQKIGPSSTKHQEKAEKFILAELIAATNSFSLQNYAVPSIIHRDIESLNIQVFFLILVGHQEY</sequence>
<name>A0A2Z6MN51_TRISU</name>
<reference evidence="2" key="1">
    <citation type="journal article" date="2017" name="Front. Plant Sci.">
        <title>Climate Clever Clovers: New Paradigm to Reduce the Environmental Footprint of Ruminants by Breeding Low Methanogenic Forages Utilizing Haplotype Variation.</title>
        <authorList>
            <person name="Kaur P."/>
            <person name="Appels R."/>
            <person name="Bayer P.E."/>
            <person name="Keeble-Gagnere G."/>
            <person name="Wang J."/>
            <person name="Hirakawa H."/>
            <person name="Shirasawa K."/>
            <person name="Vercoe P."/>
            <person name="Stefanova K."/>
            <person name="Durmic Z."/>
            <person name="Nichols P."/>
            <person name="Revell C."/>
            <person name="Isobe S.N."/>
            <person name="Edwards D."/>
            <person name="Erskine W."/>
        </authorList>
    </citation>
    <scope>NUCLEOTIDE SEQUENCE [LARGE SCALE GENOMIC DNA]</scope>
    <source>
        <strain evidence="2">cv. Daliak</strain>
    </source>
</reference>
<organism evidence="1 2">
    <name type="scientific">Trifolium subterraneum</name>
    <name type="common">Subterranean clover</name>
    <dbReference type="NCBI Taxonomy" id="3900"/>
    <lineage>
        <taxon>Eukaryota</taxon>
        <taxon>Viridiplantae</taxon>
        <taxon>Streptophyta</taxon>
        <taxon>Embryophyta</taxon>
        <taxon>Tracheophyta</taxon>
        <taxon>Spermatophyta</taxon>
        <taxon>Magnoliopsida</taxon>
        <taxon>eudicotyledons</taxon>
        <taxon>Gunneridae</taxon>
        <taxon>Pentapetalae</taxon>
        <taxon>rosids</taxon>
        <taxon>fabids</taxon>
        <taxon>Fabales</taxon>
        <taxon>Fabaceae</taxon>
        <taxon>Papilionoideae</taxon>
        <taxon>50 kb inversion clade</taxon>
        <taxon>NPAAA clade</taxon>
        <taxon>Hologalegina</taxon>
        <taxon>IRL clade</taxon>
        <taxon>Trifolieae</taxon>
        <taxon>Trifolium</taxon>
    </lineage>
</organism>
<accession>A0A2Z6MN51</accession>
<evidence type="ECO:0000313" key="1">
    <source>
        <dbReference type="EMBL" id="GAU17526.1"/>
    </source>
</evidence>
<dbReference type="AlphaFoldDB" id="A0A2Z6MN51"/>
<proteinExistence type="predicted"/>
<keyword evidence="2" id="KW-1185">Reference proteome</keyword>
<dbReference type="Proteomes" id="UP000242715">
    <property type="component" value="Unassembled WGS sequence"/>
</dbReference>
<dbReference type="EMBL" id="DF973172">
    <property type="protein sequence ID" value="GAU17526.1"/>
    <property type="molecule type" value="Genomic_DNA"/>
</dbReference>